<accession>A0A1Q2D823</accession>
<feature type="region of interest" description="Disordered" evidence="3">
    <location>
        <begin position="1"/>
        <end position="29"/>
    </location>
</feature>
<proteinExistence type="inferred from homology"/>
<dbReference type="STRING" id="633807.BW732_10385"/>
<protein>
    <recommendedName>
        <fullName evidence="6">Flagellar basal body rod modification protein</fullName>
    </recommendedName>
</protein>
<keyword evidence="2" id="KW-1005">Bacterial flagellum biogenesis</keyword>
<gene>
    <name evidence="4" type="ORF">BW732_10385</name>
</gene>
<dbReference type="Pfam" id="PF03963">
    <property type="entry name" value="FlgD"/>
    <property type="match status" value="1"/>
</dbReference>
<evidence type="ECO:0000313" key="4">
    <source>
        <dbReference type="EMBL" id="AQP54568.1"/>
    </source>
</evidence>
<evidence type="ECO:0000256" key="2">
    <source>
        <dbReference type="ARBA" id="ARBA00022795"/>
    </source>
</evidence>
<evidence type="ECO:0000313" key="5">
    <source>
        <dbReference type="Proteomes" id="UP000188246"/>
    </source>
</evidence>
<dbReference type="Proteomes" id="UP000188246">
    <property type="component" value="Chromosome"/>
</dbReference>
<evidence type="ECO:0000256" key="1">
    <source>
        <dbReference type="ARBA" id="ARBA00010577"/>
    </source>
</evidence>
<evidence type="ECO:0008006" key="6">
    <source>
        <dbReference type="Google" id="ProtNLM"/>
    </source>
</evidence>
<dbReference type="AlphaFoldDB" id="A0A1Q2D823"/>
<reference evidence="4 5" key="1">
    <citation type="journal article" date="2010" name="Int. J. Syst. Evol. Microbiol.">
        <title>Vagococcus penaei sp. nov., isolated from spoilage microbiota of cooked shrimp (Penaeus vannamei).</title>
        <authorList>
            <person name="Jaffres E."/>
            <person name="Prevost H."/>
            <person name="Rossero A."/>
            <person name="Joffraud J.J."/>
            <person name="Dousset X."/>
        </authorList>
    </citation>
    <scope>NUCLEOTIDE SEQUENCE [LARGE SCALE GENOMIC DNA]</scope>
    <source>
        <strain evidence="4 5">CD276</strain>
    </source>
</reference>
<dbReference type="RefSeq" id="WP_077276655.1">
    <property type="nucleotide sequence ID" value="NZ_CP019609.1"/>
</dbReference>
<evidence type="ECO:0000256" key="3">
    <source>
        <dbReference type="SAM" id="MobiDB-lite"/>
    </source>
</evidence>
<name>A0A1Q2D823_9ENTE</name>
<feature type="compositionally biased region" description="Polar residues" evidence="3">
    <location>
        <begin position="1"/>
        <end position="20"/>
    </location>
</feature>
<dbReference type="KEGG" id="vpi:BW732_10385"/>
<dbReference type="EMBL" id="CP019609">
    <property type="protein sequence ID" value="AQP54568.1"/>
    <property type="molecule type" value="Genomic_DNA"/>
</dbReference>
<dbReference type="InterPro" id="IPR005648">
    <property type="entry name" value="FlgD"/>
</dbReference>
<dbReference type="GO" id="GO:0044781">
    <property type="term" value="P:bacterial-type flagellum organization"/>
    <property type="evidence" value="ECO:0007669"/>
    <property type="project" value="UniProtKB-KW"/>
</dbReference>
<sequence>MADINSFSPMGRTQMQQAEMTAQKERSSGSDIKMDDFLKILAATMSNPSLGGESGSGGSNTDYISQLVQFTTLEQLKELGTNMEHTMLMAQQQQAITMIGQTVTLMTDDNQTVTGTIDGVKFLGGIPTIKVAGKNYLMSQITELAK</sequence>
<organism evidence="4 5">
    <name type="scientific">Vagococcus penaei</name>
    <dbReference type="NCBI Taxonomy" id="633807"/>
    <lineage>
        <taxon>Bacteria</taxon>
        <taxon>Bacillati</taxon>
        <taxon>Bacillota</taxon>
        <taxon>Bacilli</taxon>
        <taxon>Lactobacillales</taxon>
        <taxon>Enterococcaceae</taxon>
        <taxon>Vagococcus</taxon>
    </lineage>
</organism>
<keyword evidence="5" id="KW-1185">Reference proteome</keyword>
<comment type="similarity">
    <text evidence="1">Belongs to the FlgD family.</text>
</comment>